<dbReference type="AlphaFoldDB" id="A0AAX4P141"/>
<dbReference type="GO" id="GO:0005667">
    <property type="term" value="C:transcription regulator complex"/>
    <property type="evidence" value="ECO:0007669"/>
    <property type="project" value="TreeGrafter"/>
</dbReference>
<dbReference type="PANTHER" id="PTHR13742">
    <property type="entry name" value="RETINOBLASTOMA-ASSOCIATED PROTEIN RB -RELATED"/>
    <property type="match status" value="1"/>
</dbReference>
<dbReference type="Gene3D" id="1.10.472.10">
    <property type="entry name" value="Cyclin-like"/>
    <property type="match status" value="2"/>
</dbReference>
<comment type="subcellular location">
    <subcellularLocation>
        <location evidence="1">Nucleus</location>
    </subcellularLocation>
</comment>
<feature type="region of interest" description="Disordered" evidence="8">
    <location>
        <begin position="368"/>
        <end position="412"/>
    </location>
</feature>
<evidence type="ECO:0000256" key="1">
    <source>
        <dbReference type="ARBA" id="ARBA00004123"/>
    </source>
</evidence>
<feature type="region of interest" description="Disordered" evidence="8">
    <location>
        <begin position="176"/>
        <end position="195"/>
    </location>
</feature>
<feature type="compositionally biased region" description="Polar residues" evidence="8">
    <location>
        <begin position="962"/>
        <end position="978"/>
    </location>
</feature>
<feature type="region of interest" description="Disordered" evidence="8">
    <location>
        <begin position="840"/>
        <end position="896"/>
    </location>
</feature>
<dbReference type="InterPro" id="IPR024599">
    <property type="entry name" value="RB_N"/>
</dbReference>
<dbReference type="Pfam" id="PF01858">
    <property type="entry name" value="RB_A"/>
    <property type="match status" value="1"/>
</dbReference>
<dbReference type="GO" id="GO:0005634">
    <property type="term" value="C:nucleus"/>
    <property type="evidence" value="ECO:0007669"/>
    <property type="project" value="UniProtKB-SubCell"/>
</dbReference>
<evidence type="ECO:0000256" key="2">
    <source>
        <dbReference type="ARBA" id="ARBA00009475"/>
    </source>
</evidence>
<dbReference type="GO" id="GO:2000134">
    <property type="term" value="P:negative regulation of G1/S transition of mitotic cell cycle"/>
    <property type="evidence" value="ECO:0007669"/>
    <property type="project" value="TreeGrafter"/>
</dbReference>
<protein>
    <submittedName>
        <fullName evidence="11">Retinoblastoma-related protein</fullName>
    </submittedName>
</protein>
<dbReference type="InterPro" id="IPR028309">
    <property type="entry name" value="RB_fam"/>
</dbReference>
<evidence type="ECO:0000259" key="9">
    <source>
        <dbReference type="SMART" id="SM01367"/>
    </source>
</evidence>
<evidence type="ECO:0000256" key="7">
    <source>
        <dbReference type="ARBA" id="ARBA00023306"/>
    </source>
</evidence>
<sequence length="985" mass="107929">MTLEKELRRVVVDGLGLPETSAAATGAQALLDACLPDLLKATESPGVKAESSEAQKKSLGTWRACFLYVAKRVRAKGSEGEGFRQPAEVERSITITQLLRACDVSFVEFARELRHILARARGNILSASADPDDGAEGHALENTLELSELSTDFCHLSALFSKYKDKFQLLFTSGSEASVPTNLSPSKSSPAGRQDALSDWESDPWFKLGWLAFVTCKAKLLPKFADLVSCASLLVCVLNFLLAHVPPSRMRKPLNDAMAYPVRTSTGATYTLGCVAFLMHAPLQDAQKLMPRVDDLLNDLLSKDPVIERFEPVVDAVIMTGCGNYKGLLAVGAAERQLEIMDKSYDQAYRLAGELDARDFASITKNKAMGNSSKMTPRLNKRSPLNSSGTGHGARAGVSGAAKPKDTQRGWSYPSPFRRHPVGVPQSPALFPNRLTPSTPISEALAASQWLRKAVSKHMERSSPDLNRIFGLCSSKANKDIKGKIEAYVQELANKILPAVGSPLGKRKSSATNSFTSEAEKRKNEGIALYFHVLEAMLAAEEKRAGTEVLLALVLNKDLHVSLVAFAFEVLSDCYKMTALGFPTVLNRLGISAFDLCKVIEPLVRPEVNLNLPKEVKRHLYAIEETGLESLSWEKGSPFYKELVACRNNELAQEEGGGSAFQKVHPLPKAFGRPGTSDAGSKGGAKSSSSEKALGEFLRKVHKLSTFRLIDLCNRLERDLKFRNKDGDMVDAGLILEQSVSIVEFVIYEQTRLMYNRHVDQIVLCTLYGVAKVNQCLVTFREIVHHYSKQTQCKQEVYRAVVLKQTYPDLQIEETGDIIQFYNRCFVPVVQNELLNLASTSKRESEREPAAESNGGRAPNGAGGDDRKRAQTTNGGDDSPKTPIHHHPKAAMSSPLRVRTLPDSARQEYLLASPSSHSLFTFIGSPLDQNETPTKRWEEINNKLNSAAGAVPNAAVSASNNLGSGHQLDTQVSGTQSQQKKRMRV</sequence>
<dbReference type="EMBL" id="CP151502">
    <property type="protein sequence ID" value="WZN59894.1"/>
    <property type="molecule type" value="Genomic_DNA"/>
</dbReference>
<evidence type="ECO:0000259" key="10">
    <source>
        <dbReference type="SMART" id="SM01368"/>
    </source>
</evidence>
<evidence type="ECO:0000256" key="6">
    <source>
        <dbReference type="ARBA" id="ARBA00023242"/>
    </source>
</evidence>
<evidence type="ECO:0000256" key="8">
    <source>
        <dbReference type="SAM" id="MobiDB-lite"/>
    </source>
</evidence>
<comment type="similarity">
    <text evidence="2">Belongs to the retinoblastoma protein (RB) family.</text>
</comment>
<evidence type="ECO:0000313" key="11">
    <source>
        <dbReference type="EMBL" id="WZN59894.1"/>
    </source>
</evidence>
<dbReference type="GO" id="GO:0000785">
    <property type="term" value="C:chromatin"/>
    <property type="evidence" value="ECO:0007669"/>
    <property type="project" value="TreeGrafter"/>
</dbReference>
<proteinExistence type="inferred from homology"/>
<feature type="compositionally biased region" description="Basic and acidic residues" evidence="8">
    <location>
        <begin position="841"/>
        <end position="850"/>
    </location>
</feature>
<dbReference type="SUPFAM" id="SSF47954">
    <property type="entry name" value="Cyclin-like"/>
    <property type="match status" value="2"/>
</dbReference>
<dbReference type="Pfam" id="PF11934">
    <property type="entry name" value="DUF3452"/>
    <property type="match status" value="1"/>
</dbReference>
<keyword evidence="3" id="KW-0678">Repressor</keyword>
<keyword evidence="12" id="KW-1185">Reference proteome</keyword>
<evidence type="ECO:0000256" key="3">
    <source>
        <dbReference type="ARBA" id="ARBA00022491"/>
    </source>
</evidence>
<evidence type="ECO:0000256" key="4">
    <source>
        <dbReference type="ARBA" id="ARBA00023015"/>
    </source>
</evidence>
<dbReference type="SMART" id="SM01367">
    <property type="entry name" value="DUF3452"/>
    <property type="match status" value="1"/>
</dbReference>
<reference evidence="11 12" key="1">
    <citation type="submission" date="2024-03" db="EMBL/GenBank/DDBJ databases">
        <title>Complete genome sequence of the green alga Chloropicon roscoffensis RCC1871.</title>
        <authorList>
            <person name="Lemieux C."/>
            <person name="Pombert J.-F."/>
            <person name="Otis C."/>
            <person name="Turmel M."/>
        </authorList>
    </citation>
    <scope>NUCLEOTIDE SEQUENCE [LARGE SCALE GENOMIC DNA]</scope>
    <source>
        <strain evidence="11 12">RCC1871</strain>
    </source>
</reference>
<dbReference type="GO" id="GO:0006357">
    <property type="term" value="P:regulation of transcription by RNA polymerase II"/>
    <property type="evidence" value="ECO:0007669"/>
    <property type="project" value="InterPro"/>
</dbReference>
<feature type="region of interest" description="Disordered" evidence="8">
    <location>
        <begin position="958"/>
        <end position="985"/>
    </location>
</feature>
<keyword evidence="4" id="KW-0805">Transcription regulation</keyword>
<name>A0AAX4P141_9CHLO</name>
<dbReference type="SMART" id="SM01368">
    <property type="entry name" value="RB_A"/>
    <property type="match status" value="1"/>
</dbReference>
<keyword evidence="5" id="KW-0804">Transcription</keyword>
<accession>A0AAX4P141</accession>
<dbReference type="Proteomes" id="UP001472866">
    <property type="component" value="Chromosome 02"/>
</dbReference>
<feature type="domain" description="Retinoblastoma-associated protein A-box" evidence="10">
    <location>
        <begin position="439"/>
        <end position="643"/>
    </location>
</feature>
<evidence type="ECO:0000313" key="12">
    <source>
        <dbReference type="Proteomes" id="UP001472866"/>
    </source>
</evidence>
<organism evidence="11 12">
    <name type="scientific">Chloropicon roscoffensis</name>
    <dbReference type="NCBI Taxonomy" id="1461544"/>
    <lineage>
        <taxon>Eukaryota</taxon>
        <taxon>Viridiplantae</taxon>
        <taxon>Chlorophyta</taxon>
        <taxon>Chloropicophyceae</taxon>
        <taxon>Chloropicales</taxon>
        <taxon>Chloropicaceae</taxon>
        <taxon>Chloropicon</taxon>
    </lineage>
</organism>
<keyword evidence="6" id="KW-0539">Nucleus</keyword>
<dbReference type="InterPro" id="IPR002720">
    <property type="entry name" value="RB_A"/>
</dbReference>
<evidence type="ECO:0000256" key="5">
    <source>
        <dbReference type="ARBA" id="ARBA00023163"/>
    </source>
</evidence>
<keyword evidence="7" id="KW-0131">Cell cycle</keyword>
<dbReference type="Pfam" id="PF01857">
    <property type="entry name" value="RB_B"/>
    <property type="match status" value="1"/>
</dbReference>
<gene>
    <name evidence="11" type="ORF">HKI87_02g14220</name>
</gene>
<dbReference type="GO" id="GO:0000977">
    <property type="term" value="F:RNA polymerase II transcription regulatory region sequence-specific DNA binding"/>
    <property type="evidence" value="ECO:0007669"/>
    <property type="project" value="TreeGrafter"/>
</dbReference>
<feature type="domain" description="Retinoblastoma-associated protein N-terminal" evidence="9">
    <location>
        <begin position="81"/>
        <end position="244"/>
    </location>
</feature>
<dbReference type="PANTHER" id="PTHR13742:SF17">
    <property type="entry name" value="RE32990P-RELATED"/>
    <property type="match status" value="1"/>
</dbReference>
<feature type="compositionally biased region" description="Polar residues" evidence="8">
    <location>
        <begin position="176"/>
        <end position="191"/>
    </location>
</feature>
<dbReference type="Gene3D" id="1.10.472.140">
    <property type="match status" value="1"/>
</dbReference>
<dbReference type="InterPro" id="IPR002719">
    <property type="entry name" value="RB_B"/>
</dbReference>
<dbReference type="InterPro" id="IPR036915">
    <property type="entry name" value="Cyclin-like_sf"/>
</dbReference>
<dbReference type="GO" id="GO:0030154">
    <property type="term" value="P:cell differentiation"/>
    <property type="evidence" value="ECO:0007669"/>
    <property type="project" value="TreeGrafter"/>
</dbReference>